<dbReference type="GO" id="GO:0030322">
    <property type="term" value="P:stabilization of membrane potential"/>
    <property type="evidence" value="ECO:0007669"/>
    <property type="project" value="TreeGrafter"/>
</dbReference>
<dbReference type="GO" id="GO:0005886">
    <property type="term" value="C:plasma membrane"/>
    <property type="evidence" value="ECO:0007669"/>
    <property type="project" value="TreeGrafter"/>
</dbReference>
<dbReference type="Pfam" id="PF07885">
    <property type="entry name" value="Ion_trans_2"/>
    <property type="match status" value="2"/>
</dbReference>
<dbReference type="GO" id="GO:0022841">
    <property type="term" value="F:potassium ion leak channel activity"/>
    <property type="evidence" value="ECO:0007669"/>
    <property type="project" value="TreeGrafter"/>
</dbReference>
<feature type="transmembrane region" description="Helical" evidence="10">
    <location>
        <begin position="303"/>
        <end position="324"/>
    </location>
</feature>
<comment type="caution">
    <text evidence="12">The sequence shown here is derived from an EMBL/GenBank/DDBJ whole genome shotgun (WGS) entry which is preliminary data.</text>
</comment>
<protein>
    <recommendedName>
        <fullName evidence="11">Potassium channel domain-containing protein</fullName>
    </recommendedName>
</protein>
<dbReference type="InterPro" id="IPR003280">
    <property type="entry name" value="2pore_dom_K_chnl"/>
</dbReference>
<keyword evidence="7 10" id="KW-0472">Membrane</keyword>
<dbReference type="AlphaFoldDB" id="A0AAV7QHW7"/>
<proteinExistence type="inferred from homology"/>
<keyword evidence="4" id="KW-0630">Potassium</keyword>
<evidence type="ECO:0000313" key="13">
    <source>
        <dbReference type="Proteomes" id="UP001066276"/>
    </source>
</evidence>
<evidence type="ECO:0000313" key="12">
    <source>
        <dbReference type="EMBL" id="KAJ1140172.1"/>
    </source>
</evidence>
<feature type="transmembrane region" description="Helical" evidence="10">
    <location>
        <begin position="333"/>
        <end position="350"/>
    </location>
</feature>
<feature type="transmembrane region" description="Helical" evidence="10">
    <location>
        <begin position="356"/>
        <end position="377"/>
    </location>
</feature>
<keyword evidence="6 9" id="KW-0406">Ion transport</keyword>
<evidence type="ECO:0000256" key="4">
    <source>
        <dbReference type="ARBA" id="ARBA00022958"/>
    </source>
</evidence>
<dbReference type="PANTHER" id="PTHR11003:SF346">
    <property type="entry name" value="POTASSIUM CHANNEL SUBFAMILY K MEMBER 18"/>
    <property type="match status" value="1"/>
</dbReference>
<evidence type="ECO:0000256" key="8">
    <source>
        <dbReference type="ARBA" id="ARBA00023303"/>
    </source>
</evidence>
<comment type="subcellular location">
    <subcellularLocation>
        <location evidence="1">Membrane</location>
        <topology evidence="1">Multi-pass membrane protein</topology>
    </subcellularLocation>
</comment>
<feature type="transmembrane region" description="Helical" evidence="10">
    <location>
        <begin position="138"/>
        <end position="156"/>
    </location>
</feature>
<keyword evidence="13" id="KW-1185">Reference proteome</keyword>
<evidence type="ECO:0000256" key="6">
    <source>
        <dbReference type="ARBA" id="ARBA00023065"/>
    </source>
</evidence>
<keyword evidence="2 9" id="KW-0813">Transport</keyword>
<dbReference type="InterPro" id="IPR013099">
    <property type="entry name" value="K_chnl_dom"/>
</dbReference>
<keyword evidence="3 9" id="KW-0812">Transmembrane</keyword>
<keyword evidence="8 9" id="KW-0407">Ion channel</keyword>
<dbReference type="PRINTS" id="PR01333">
    <property type="entry name" value="2POREKCHANEL"/>
</dbReference>
<feature type="transmembrane region" description="Helical" evidence="10">
    <location>
        <begin position="21"/>
        <end position="42"/>
    </location>
</feature>
<name>A0AAV7QHW7_PLEWA</name>
<feature type="domain" description="Potassium channel" evidence="11">
    <location>
        <begin position="106"/>
        <end position="162"/>
    </location>
</feature>
<organism evidence="12 13">
    <name type="scientific">Pleurodeles waltl</name>
    <name type="common">Iberian ribbed newt</name>
    <dbReference type="NCBI Taxonomy" id="8319"/>
    <lineage>
        <taxon>Eukaryota</taxon>
        <taxon>Metazoa</taxon>
        <taxon>Chordata</taxon>
        <taxon>Craniata</taxon>
        <taxon>Vertebrata</taxon>
        <taxon>Euteleostomi</taxon>
        <taxon>Amphibia</taxon>
        <taxon>Batrachia</taxon>
        <taxon>Caudata</taxon>
        <taxon>Salamandroidea</taxon>
        <taxon>Salamandridae</taxon>
        <taxon>Pleurodelinae</taxon>
        <taxon>Pleurodeles</taxon>
    </lineage>
</organism>
<evidence type="ECO:0000256" key="7">
    <source>
        <dbReference type="ARBA" id="ARBA00023136"/>
    </source>
</evidence>
<gene>
    <name evidence="12" type="ORF">NDU88_006532</name>
</gene>
<reference evidence="12" key="1">
    <citation type="journal article" date="2022" name="bioRxiv">
        <title>Sequencing and chromosome-scale assembly of the giantPleurodeles waltlgenome.</title>
        <authorList>
            <person name="Brown T."/>
            <person name="Elewa A."/>
            <person name="Iarovenko S."/>
            <person name="Subramanian E."/>
            <person name="Araus A.J."/>
            <person name="Petzold A."/>
            <person name="Susuki M."/>
            <person name="Suzuki K.-i.T."/>
            <person name="Hayashi T."/>
            <person name="Toyoda A."/>
            <person name="Oliveira C."/>
            <person name="Osipova E."/>
            <person name="Leigh N.D."/>
            <person name="Simon A."/>
            <person name="Yun M.H."/>
        </authorList>
    </citation>
    <scope>NUCLEOTIDE SEQUENCE</scope>
    <source>
        <strain evidence="12">20211129_DDA</strain>
        <tissue evidence="12">Liver</tissue>
    </source>
</reference>
<dbReference type="Proteomes" id="UP001066276">
    <property type="component" value="Chromosome 6"/>
</dbReference>
<dbReference type="GO" id="GO:0015271">
    <property type="term" value="F:outward rectifier potassium channel activity"/>
    <property type="evidence" value="ECO:0007669"/>
    <property type="project" value="TreeGrafter"/>
</dbReference>
<evidence type="ECO:0000259" key="11">
    <source>
        <dbReference type="Pfam" id="PF07885"/>
    </source>
</evidence>
<sequence>MSRVGRARPKESRWRRLFWAAFPHVCLILSVVVYSLLGALMFTQIEGSVDPRTEEYDEFLDQLWNISQSTCDSDGNSSLHPKQNFTVQASHLMKDFKVEWNKTPQIQWSFLGSLFFCCTVFTTVGYGHLSPVTDGGKFACIAYASVGIPLMLLLLADLGDLLAAILSKSYCAIQKAWSRRVSRQSASLLSTRFSSHRNTKQGTASKPELVVPLNQRVAFKEPLSITEVVKRHQLVKKKSAVLRNRDIFEMIIAKEHLKLLSVNDLKLGRCRSCPELDKMPLAHSAMEDFDKIGKELNKLNVPIFLIVFIVVAYTLCGASILLIWEKDWNYVDAFYFCFITLTTIGFGDIFPNHPNYFLGLSVYTVIGMAIMVMAFKLGQDRLVGCYKQSISCISGGKARKYSKA</sequence>
<evidence type="ECO:0000256" key="10">
    <source>
        <dbReference type="SAM" id="Phobius"/>
    </source>
</evidence>
<evidence type="ECO:0000256" key="9">
    <source>
        <dbReference type="RuleBase" id="RU003857"/>
    </source>
</evidence>
<dbReference type="PANTHER" id="PTHR11003">
    <property type="entry name" value="POTASSIUM CHANNEL, SUBFAMILY K"/>
    <property type="match status" value="1"/>
</dbReference>
<feature type="transmembrane region" description="Helical" evidence="10">
    <location>
        <begin position="106"/>
        <end position="126"/>
    </location>
</feature>
<evidence type="ECO:0000256" key="1">
    <source>
        <dbReference type="ARBA" id="ARBA00004141"/>
    </source>
</evidence>
<evidence type="ECO:0000256" key="5">
    <source>
        <dbReference type="ARBA" id="ARBA00022989"/>
    </source>
</evidence>
<feature type="domain" description="Potassium channel" evidence="11">
    <location>
        <begin position="309"/>
        <end position="380"/>
    </location>
</feature>
<comment type="similarity">
    <text evidence="9">Belongs to the two pore domain potassium channel (TC 1.A.1.8) family.</text>
</comment>
<accession>A0AAV7QHW7</accession>
<dbReference type="EMBL" id="JANPWB010000010">
    <property type="protein sequence ID" value="KAJ1140172.1"/>
    <property type="molecule type" value="Genomic_DNA"/>
</dbReference>
<dbReference type="Gene3D" id="1.10.287.70">
    <property type="match status" value="1"/>
</dbReference>
<evidence type="ECO:0000256" key="2">
    <source>
        <dbReference type="ARBA" id="ARBA00022448"/>
    </source>
</evidence>
<keyword evidence="5 10" id="KW-1133">Transmembrane helix</keyword>
<dbReference type="SUPFAM" id="SSF81324">
    <property type="entry name" value="Voltage-gated potassium channels"/>
    <property type="match status" value="2"/>
</dbReference>
<evidence type="ECO:0000256" key="3">
    <source>
        <dbReference type="ARBA" id="ARBA00022692"/>
    </source>
</evidence>